<feature type="region of interest" description="Disordered" evidence="4">
    <location>
        <begin position="914"/>
        <end position="941"/>
    </location>
</feature>
<protein>
    <recommendedName>
        <fullName evidence="5">Importin N-terminal domain-containing protein</fullName>
    </recommendedName>
</protein>
<dbReference type="GO" id="GO:0006606">
    <property type="term" value="P:protein import into nucleus"/>
    <property type="evidence" value="ECO:0007669"/>
    <property type="project" value="TreeGrafter"/>
</dbReference>
<accession>A0A9P6WGQ5</accession>
<evidence type="ECO:0000313" key="7">
    <source>
        <dbReference type="Proteomes" id="UP000750334"/>
    </source>
</evidence>
<dbReference type="GO" id="GO:0031267">
    <property type="term" value="F:small GTPase binding"/>
    <property type="evidence" value="ECO:0007669"/>
    <property type="project" value="InterPro"/>
</dbReference>
<dbReference type="GO" id="GO:0005635">
    <property type="term" value="C:nuclear envelope"/>
    <property type="evidence" value="ECO:0007669"/>
    <property type="project" value="TreeGrafter"/>
</dbReference>
<evidence type="ECO:0000256" key="1">
    <source>
        <dbReference type="ARBA" id="ARBA00004123"/>
    </source>
</evidence>
<dbReference type="AlphaFoldDB" id="A0A9P6WGQ5"/>
<dbReference type="InterPro" id="IPR001494">
    <property type="entry name" value="Importin-beta_N"/>
</dbReference>
<feature type="compositionally biased region" description="Basic and acidic residues" evidence="4">
    <location>
        <begin position="919"/>
        <end position="930"/>
    </location>
</feature>
<comment type="caution">
    <text evidence="6">The sequence shown here is derived from an EMBL/GenBank/DDBJ whole genome shotgun (WGS) entry which is preliminary data.</text>
</comment>
<gene>
    <name evidence="6" type="ORF">C6P45_003005</name>
</gene>
<dbReference type="OrthoDB" id="431626at2759"/>
<name>A0A9P6WGQ5_MAUEX</name>
<evidence type="ECO:0000256" key="2">
    <source>
        <dbReference type="ARBA" id="ARBA00022448"/>
    </source>
</evidence>
<evidence type="ECO:0000313" key="6">
    <source>
        <dbReference type="EMBL" id="KAG0672321.1"/>
    </source>
</evidence>
<dbReference type="PANTHER" id="PTHR10997:SF9">
    <property type="entry name" value="IMPORTIN-9"/>
    <property type="match status" value="1"/>
</dbReference>
<feature type="domain" description="Importin N-terminal" evidence="5">
    <location>
        <begin position="23"/>
        <end position="102"/>
    </location>
</feature>
<dbReference type="InterPro" id="IPR016024">
    <property type="entry name" value="ARM-type_fold"/>
</dbReference>
<dbReference type="Gene3D" id="1.25.10.10">
    <property type="entry name" value="Leucine-rich Repeat Variant"/>
    <property type="match status" value="1"/>
</dbReference>
<dbReference type="EMBL" id="PUHR01000003">
    <property type="protein sequence ID" value="KAG0672321.1"/>
    <property type="molecule type" value="Genomic_DNA"/>
</dbReference>
<organism evidence="6 7">
    <name type="scientific">Maudiozyma exigua</name>
    <name type="common">Yeast</name>
    <name type="synonym">Kazachstania exigua</name>
    <dbReference type="NCBI Taxonomy" id="34358"/>
    <lineage>
        <taxon>Eukaryota</taxon>
        <taxon>Fungi</taxon>
        <taxon>Dikarya</taxon>
        <taxon>Ascomycota</taxon>
        <taxon>Saccharomycotina</taxon>
        <taxon>Saccharomycetes</taxon>
        <taxon>Saccharomycetales</taxon>
        <taxon>Saccharomycetaceae</taxon>
        <taxon>Maudiozyma</taxon>
    </lineage>
</organism>
<comment type="subcellular location">
    <subcellularLocation>
        <location evidence="1">Nucleus</location>
    </subcellularLocation>
</comment>
<keyword evidence="2" id="KW-0813">Transport</keyword>
<reference evidence="6 7" key="1">
    <citation type="submission" date="2020-11" db="EMBL/GenBank/DDBJ databases">
        <title>Kefir isolates.</title>
        <authorList>
            <person name="Marcisauskas S."/>
            <person name="Kim Y."/>
            <person name="Blasche S."/>
        </authorList>
    </citation>
    <scope>NUCLEOTIDE SEQUENCE [LARGE SCALE GENOMIC DNA]</scope>
    <source>
        <strain evidence="6 7">OG2</strain>
    </source>
</reference>
<dbReference type="GO" id="GO:0005829">
    <property type="term" value="C:cytosol"/>
    <property type="evidence" value="ECO:0007669"/>
    <property type="project" value="TreeGrafter"/>
</dbReference>
<dbReference type="PROSITE" id="PS50166">
    <property type="entry name" value="IMPORTIN_B_NT"/>
    <property type="match status" value="1"/>
</dbReference>
<sequence length="1023" mass="115766">MDFNIDELIVQAQSADNIQRETAENQLLSSCDLDSSAIFNALVTVALDANHDLAARQFALLSLRKLITLYWGPGFESYRNTSVIDSQTKLLTRNALIKLCLDDQIDKKIKNGASYCIVQISAVDFPDQWPELLQIIYESINNQHSLNAISLLNEIYDDIISEEMFFEGGIGYETLSVIFQLLNNENSTIEAKIAAVKLFHATLLQMSAMDSHSTDKRKFFIKECIPKALQTLGMLLTKAVDFCDRNQTILIGKIYENLVLIKNEFPKKLFAKEYQLSFKNQLFTDLNNLKDYYISYLSSDNQDTESFDTFNECGIYMIDFLTSLLALPFTEQEQTTIVDISLVLCTIDLSTAEFWTSDFNEFVSKETGLQASYSIRDQINEFLTSLADSHLVSYFTILCQRISAILSNYNDSRDSKILESALYNLQNLFLNDDDIEISQYNDITNMVGVIFNLETNDELLKGRIILFTPKILEKFMDGIPNVKELVQNYLLKILQIVISIDDPLLQSCSLISFMSFTYFVELPSVMGSEKCVTIQESILSIINKVMEDAEEDTFGLLVEIIDETIKINSISSPNAILQQEFSLLMTISSKNPDNIQVVVESQDCLQVLLDGVNLATYESFIQVCMPSFVNVIKGSKATHYKYSPLLSLILEFVTVFMKKKPGEGSLPIQITEYMFEPLVDILKFSTEEETLQLTTDAFSYLIYNSERSVVVPHLEAVVHILERLLSIDVSDSAAMNVGTLIVTILTKFSTEIQSLIPVILKAAVTRLINSKNISTQQNLISLLCLLTCSDVTQTLDFLCQLQNESQDNDLVCKVLNKWFESFEVIRGEKKIKENILALSKLYMSSDPRLSELRVNGDLIPYDGDLIITRSMAKKMPDQYTQISPFAKIVKLFVTELGFQTRQPTNQQSIDSAAGLVNSHGHDHDHDHPNDQDDDDDGWEDVDDALNYDKLKEYIEDEEEDVNPAEYGEDDSEEITGIGKIPQSVTQLLVESLKQFTTSDSNNFGTIYETLSEQEKTTLTQQLL</sequence>
<feature type="compositionally biased region" description="Acidic residues" evidence="4">
    <location>
        <begin position="931"/>
        <end position="941"/>
    </location>
</feature>
<keyword evidence="7" id="KW-1185">Reference proteome</keyword>
<keyword evidence="3" id="KW-0539">Nucleus</keyword>
<dbReference type="SUPFAM" id="SSF48371">
    <property type="entry name" value="ARM repeat"/>
    <property type="match status" value="1"/>
</dbReference>
<evidence type="ECO:0000259" key="5">
    <source>
        <dbReference type="PROSITE" id="PS50166"/>
    </source>
</evidence>
<dbReference type="InterPro" id="IPR011989">
    <property type="entry name" value="ARM-like"/>
</dbReference>
<dbReference type="PANTHER" id="PTHR10997">
    <property type="entry name" value="IMPORTIN-7, 8, 11"/>
    <property type="match status" value="1"/>
</dbReference>
<proteinExistence type="predicted"/>
<dbReference type="Proteomes" id="UP000750334">
    <property type="component" value="Unassembled WGS sequence"/>
</dbReference>
<evidence type="ECO:0000256" key="3">
    <source>
        <dbReference type="ARBA" id="ARBA00023242"/>
    </source>
</evidence>
<evidence type="ECO:0000256" key="4">
    <source>
        <dbReference type="SAM" id="MobiDB-lite"/>
    </source>
</evidence>
<dbReference type="Pfam" id="PF03810">
    <property type="entry name" value="IBN_N"/>
    <property type="match status" value="1"/>
</dbReference>